<keyword evidence="13" id="KW-1185">Reference proteome</keyword>
<keyword evidence="6" id="KW-0686">Riboflavin biosynthesis</keyword>
<evidence type="ECO:0000256" key="10">
    <source>
        <dbReference type="PROSITE-ProRule" id="PRU00524"/>
    </source>
</evidence>
<dbReference type="InterPro" id="IPR017938">
    <property type="entry name" value="Riboflavin_synthase-like_b-brl"/>
</dbReference>
<dbReference type="InterPro" id="IPR001783">
    <property type="entry name" value="Lumazine-bd"/>
</dbReference>
<evidence type="ECO:0000256" key="8">
    <source>
        <dbReference type="ARBA" id="ARBA00022737"/>
    </source>
</evidence>
<reference evidence="12 13" key="1">
    <citation type="journal article" date="2020" name="Syst. Appl. Microbiol.">
        <title>Alienimonas chondri sp. nov., a novel planctomycete isolated from the biofilm of the red alga Chondrus crispus.</title>
        <authorList>
            <person name="Vitorino I."/>
            <person name="Albuquerque L."/>
            <person name="Wiegand S."/>
            <person name="Kallscheuer N."/>
            <person name="da Costa M.S."/>
            <person name="Lobo-da-Cunha A."/>
            <person name="Jogler C."/>
            <person name="Lage O.M."/>
        </authorList>
    </citation>
    <scope>NUCLEOTIDE SEQUENCE [LARGE SCALE GENOMIC DNA]</scope>
    <source>
        <strain evidence="12 13">LzC2</strain>
    </source>
</reference>
<keyword evidence="7 12" id="KW-0808">Transferase</keyword>
<dbReference type="CDD" id="cd00402">
    <property type="entry name" value="Riboflavin_synthase_like"/>
    <property type="match status" value="1"/>
</dbReference>
<dbReference type="InterPro" id="IPR023366">
    <property type="entry name" value="ATP_synth_asu-like_sf"/>
</dbReference>
<feature type="domain" description="Lumazine-binding" evidence="11">
    <location>
        <begin position="1"/>
        <end position="108"/>
    </location>
</feature>
<dbReference type="EC" id="2.5.1.9" evidence="4 9"/>
<dbReference type="NCBIfam" id="NF006767">
    <property type="entry name" value="PRK09289.1"/>
    <property type="match status" value="1"/>
</dbReference>
<feature type="repeat" description="Lumazine-binding" evidence="10">
    <location>
        <begin position="1"/>
        <end position="108"/>
    </location>
</feature>
<dbReference type="SUPFAM" id="SSF63380">
    <property type="entry name" value="Riboflavin synthase domain-like"/>
    <property type="match status" value="2"/>
</dbReference>
<comment type="pathway">
    <text evidence="3">Cofactor biosynthesis; riboflavin biosynthesis; riboflavin from 2-hydroxy-3-oxobutyl phosphate and 5-amino-6-(D-ribitylamino)uracil: step 2/2.</text>
</comment>
<comment type="catalytic activity">
    <reaction evidence="1">
        <text>2 6,7-dimethyl-8-(1-D-ribityl)lumazine + H(+) = 5-amino-6-(D-ribitylamino)uracil + riboflavin</text>
        <dbReference type="Rhea" id="RHEA:20772"/>
        <dbReference type="ChEBI" id="CHEBI:15378"/>
        <dbReference type="ChEBI" id="CHEBI:15934"/>
        <dbReference type="ChEBI" id="CHEBI:57986"/>
        <dbReference type="ChEBI" id="CHEBI:58201"/>
        <dbReference type="EC" id="2.5.1.9"/>
    </reaction>
</comment>
<evidence type="ECO:0000256" key="5">
    <source>
        <dbReference type="ARBA" id="ARBA00013950"/>
    </source>
</evidence>
<evidence type="ECO:0000313" key="13">
    <source>
        <dbReference type="Proteomes" id="UP000609651"/>
    </source>
</evidence>
<feature type="domain" description="Lumazine-binding" evidence="11">
    <location>
        <begin position="109"/>
        <end position="205"/>
    </location>
</feature>
<evidence type="ECO:0000256" key="1">
    <source>
        <dbReference type="ARBA" id="ARBA00000968"/>
    </source>
</evidence>
<keyword evidence="8" id="KW-0677">Repeat</keyword>
<dbReference type="Proteomes" id="UP000609651">
    <property type="component" value="Unassembled WGS sequence"/>
</dbReference>
<accession>A0ABX1VDR4</accession>
<name>A0ABX1VDR4_9PLAN</name>
<dbReference type="EMBL" id="WTPX01000036">
    <property type="protein sequence ID" value="NNJ25433.1"/>
    <property type="molecule type" value="Genomic_DNA"/>
</dbReference>
<dbReference type="GO" id="GO:0004746">
    <property type="term" value="F:riboflavin synthase activity"/>
    <property type="evidence" value="ECO:0007669"/>
    <property type="project" value="UniProtKB-EC"/>
</dbReference>
<dbReference type="RefSeq" id="WP_171185432.1">
    <property type="nucleotide sequence ID" value="NZ_WTPX01000036.1"/>
</dbReference>
<comment type="caution">
    <text evidence="12">The sequence shown here is derived from an EMBL/GenBank/DDBJ whole genome shotgun (WGS) entry which is preliminary data.</text>
</comment>
<dbReference type="PANTHER" id="PTHR21098:SF12">
    <property type="entry name" value="RIBOFLAVIN SYNTHASE"/>
    <property type="match status" value="1"/>
</dbReference>
<feature type="repeat" description="Lumazine-binding" evidence="10">
    <location>
        <begin position="109"/>
        <end position="205"/>
    </location>
</feature>
<dbReference type="InterPro" id="IPR026017">
    <property type="entry name" value="Lumazine-bd_dom"/>
</dbReference>
<evidence type="ECO:0000256" key="4">
    <source>
        <dbReference type="ARBA" id="ARBA00012827"/>
    </source>
</evidence>
<evidence type="ECO:0000256" key="2">
    <source>
        <dbReference type="ARBA" id="ARBA00002803"/>
    </source>
</evidence>
<protein>
    <recommendedName>
        <fullName evidence="5 9">Riboflavin synthase</fullName>
        <ecNumber evidence="4 9">2.5.1.9</ecNumber>
    </recommendedName>
</protein>
<dbReference type="PROSITE" id="PS51177">
    <property type="entry name" value="LUMAZINE_BIND"/>
    <property type="match status" value="2"/>
</dbReference>
<dbReference type="Gene3D" id="2.40.30.20">
    <property type="match status" value="2"/>
</dbReference>
<organism evidence="12 13">
    <name type="scientific">Alienimonas chondri</name>
    <dbReference type="NCBI Taxonomy" id="2681879"/>
    <lineage>
        <taxon>Bacteria</taxon>
        <taxon>Pseudomonadati</taxon>
        <taxon>Planctomycetota</taxon>
        <taxon>Planctomycetia</taxon>
        <taxon>Planctomycetales</taxon>
        <taxon>Planctomycetaceae</taxon>
        <taxon>Alienimonas</taxon>
    </lineage>
</organism>
<evidence type="ECO:0000313" key="12">
    <source>
        <dbReference type="EMBL" id="NNJ25433.1"/>
    </source>
</evidence>
<gene>
    <name evidence="12" type="primary">ribE</name>
    <name evidence="12" type="ORF">LzC2_15030</name>
</gene>
<dbReference type="PIRSF" id="PIRSF000498">
    <property type="entry name" value="Riboflavin_syn_A"/>
    <property type="match status" value="1"/>
</dbReference>
<proteinExistence type="predicted"/>
<evidence type="ECO:0000256" key="3">
    <source>
        <dbReference type="ARBA" id="ARBA00004887"/>
    </source>
</evidence>
<comment type="function">
    <text evidence="2">Catalyzes the dismutation of two molecules of 6,7-dimethyl-8-ribityllumazine, resulting in the formation of riboflavin and 5-amino-6-(D-ribitylamino)uracil.</text>
</comment>
<dbReference type="NCBIfam" id="TIGR00187">
    <property type="entry name" value="ribE"/>
    <property type="match status" value="1"/>
</dbReference>
<dbReference type="Pfam" id="PF00677">
    <property type="entry name" value="Lum_binding"/>
    <property type="match status" value="2"/>
</dbReference>
<evidence type="ECO:0000256" key="9">
    <source>
        <dbReference type="NCBIfam" id="TIGR00187"/>
    </source>
</evidence>
<evidence type="ECO:0000256" key="7">
    <source>
        <dbReference type="ARBA" id="ARBA00022679"/>
    </source>
</evidence>
<sequence length="211" mass="22292">MFTGLVEAQAVVHLLERRGSDVSLTLALPAENGRGEPLAGDVKLGDSVALNGCCLTVVEIADGDAPGDRWTFEAGAETLARTNLGRLETGGRVNVERALRAGDRLGGHVVQGHVDAAGTVAKLERDGEWLHMHFDVPPAIAELLVDKGSVCVDGVSLTVCEPHGAGFFVALIPHTLSETTLGDRTVGDHVNLEADILGKYVRKMLAPHLPR</sequence>
<evidence type="ECO:0000256" key="6">
    <source>
        <dbReference type="ARBA" id="ARBA00022619"/>
    </source>
</evidence>
<evidence type="ECO:0000259" key="11">
    <source>
        <dbReference type="PROSITE" id="PS51177"/>
    </source>
</evidence>
<dbReference type="PANTHER" id="PTHR21098">
    <property type="entry name" value="RIBOFLAVIN SYNTHASE ALPHA CHAIN"/>
    <property type="match status" value="1"/>
</dbReference>